<dbReference type="AlphaFoldDB" id="F0WKC2"/>
<dbReference type="EMBL" id="FR824176">
    <property type="protein sequence ID" value="CCA21726.1"/>
    <property type="molecule type" value="Genomic_DNA"/>
</dbReference>
<accession>F0WKC2</accession>
<proteinExistence type="predicted"/>
<evidence type="ECO:0000313" key="1">
    <source>
        <dbReference type="EMBL" id="CCA21726.1"/>
    </source>
</evidence>
<reference evidence="1" key="2">
    <citation type="submission" date="2011-02" db="EMBL/GenBank/DDBJ databases">
        <authorList>
            <person name="MacLean D."/>
        </authorList>
    </citation>
    <scope>NUCLEOTIDE SEQUENCE</scope>
</reference>
<sequence length="65" mass="7427">MELILMVEMMVLNLARVLRVFTVRFLSTSALLLGPDFSSYKAAAYLIAYFRLWRDSGFYVQGPSS</sequence>
<reference evidence="1" key="1">
    <citation type="journal article" date="2011" name="PLoS Biol.">
        <title>Gene gain and loss during evolution of obligate parasitism in the white rust pathogen of Arabidopsis thaliana.</title>
        <authorList>
            <person name="Kemen E."/>
            <person name="Gardiner A."/>
            <person name="Schultz-Larsen T."/>
            <person name="Kemen A.C."/>
            <person name="Balmuth A.L."/>
            <person name="Robert-Seilaniantz A."/>
            <person name="Bailey K."/>
            <person name="Holub E."/>
            <person name="Studholme D.J."/>
            <person name="Maclean D."/>
            <person name="Jones J.D."/>
        </authorList>
    </citation>
    <scope>NUCLEOTIDE SEQUENCE</scope>
</reference>
<gene>
    <name evidence="1" type="primary">AlNc14C131G6974</name>
    <name evidence="2" type="synonym">AlNc14C136G7083</name>
    <name evidence="1" type="ORF">ALNC14_078690</name>
    <name evidence="2" type="ORF">ALNC14_079920</name>
</gene>
<dbReference type="HOGENOM" id="CLU_2854326_0_0_1"/>
<protein>
    <submittedName>
        <fullName evidence="1">AlNc14C131G6974 protein</fullName>
    </submittedName>
    <submittedName>
        <fullName evidence="2">AlNc14C136G7083 protein</fullName>
    </submittedName>
</protein>
<name>F0WKC2_9STRA</name>
<organism evidence="1">
    <name type="scientific">Albugo laibachii Nc14</name>
    <dbReference type="NCBI Taxonomy" id="890382"/>
    <lineage>
        <taxon>Eukaryota</taxon>
        <taxon>Sar</taxon>
        <taxon>Stramenopiles</taxon>
        <taxon>Oomycota</taxon>
        <taxon>Peronosporomycetes</taxon>
        <taxon>Albuginales</taxon>
        <taxon>Albuginaceae</taxon>
        <taxon>Albugo</taxon>
    </lineage>
</organism>
<evidence type="ECO:0000313" key="2">
    <source>
        <dbReference type="EMBL" id="CCA21849.1"/>
    </source>
</evidence>
<dbReference type="EMBL" id="FR824181">
    <property type="protein sequence ID" value="CCA21849.1"/>
    <property type="molecule type" value="Genomic_DNA"/>
</dbReference>